<gene>
    <name evidence="3" type="ORF">ISO4_01917</name>
</gene>
<dbReference type="InterPro" id="IPR018713">
    <property type="entry name" value="MPAB/Lcp_cat_dom"/>
</dbReference>
<accession>A0ABS0AGN0</accession>
<protein>
    <recommendedName>
        <fullName evidence="2">ER-bound oxygenase mpaB/mpaB'/Rubber oxygenase catalytic domain-containing protein</fullName>
    </recommendedName>
</protein>
<dbReference type="Pfam" id="PF09995">
    <property type="entry name" value="MPAB_Lcp_cat"/>
    <property type="match status" value="1"/>
</dbReference>
<proteinExistence type="predicted"/>
<reference evidence="3 4" key="1">
    <citation type="submission" date="2012-09" db="EMBL/GenBank/DDBJ databases">
        <title>Genome Sequence of alkane-degrading Bacterium Alcanivorax venustensis ISO4.</title>
        <authorList>
            <person name="Lai Q."/>
            <person name="Shao Z."/>
        </authorList>
    </citation>
    <scope>NUCLEOTIDE SEQUENCE [LARGE SCALE GENOMIC DNA]</scope>
    <source>
        <strain evidence="3 4">ISO4</strain>
    </source>
</reference>
<dbReference type="PANTHER" id="PTHR37539:SF1">
    <property type="entry name" value="ER-BOUND OXYGENASE MPAB_MPAB'_RUBBER OXYGENASE CATALYTIC DOMAIN-CONTAINING PROTEIN"/>
    <property type="match status" value="1"/>
</dbReference>
<evidence type="ECO:0000313" key="3">
    <source>
        <dbReference type="EMBL" id="MBF5053315.1"/>
    </source>
</evidence>
<feature type="domain" description="ER-bound oxygenase mpaB/mpaB'/Rubber oxygenase catalytic" evidence="2">
    <location>
        <begin position="134"/>
        <end position="353"/>
    </location>
</feature>
<dbReference type="Proteomes" id="UP000644441">
    <property type="component" value="Unassembled WGS sequence"/>
</dbReference>
<feature type="region of interest" description="Disordered" evidence="1">
    <location>
        <begin position="1"/>
        <end position="20"/>
    </location>
</feature>
<keyword evidence="4" id="KW-1185">Reference proteome</keyword>
<dbReference type="RefSeq" id="WP_194856068.1">
    <property type="nucleotide sequence ID" value="NZ_ARXR01000014.1"/>
</dbReference>
<comment type="caution">
    <text evidence="3">The sequence shown here is derived from an EMBL/GenBank/DDBJ whole genome shotgun (WGS) entry which is preliminary data.</text>
</comment>
<dbReference type="EMBL" id="ARXR01000014">
    <property type="protein sequence ID" value="MBF5053315.1"/>
    <property type="molecule type" value="Genomic_DNA"/>
</dbReference>
<evidence type="ECO:0000256" key="1">
    <source>
        <dbReference type="SAM" id="MobiDB-lite"/>
    </source>
</evidence>
<evidence type="ECO:0000259" key="2">
    <source>
        <dbReference type="Pfam" id="PF09995"/>
    </source>
</evidence>
<sequence length="406" mass="45927">MNASAQPPAVPERARPYAKTQAPTPYLLRRFLGRPLAPSEAEYQAATEGLWHGDPAMDSLVDWMYDHGTREGRALFEQALEQGIDAVPAAPEPLRSFFERVDRRPDWVDPALIDEGARFIHRTGLTATYVLRDLALMGGYLLSGFNQSLVLTGALSQGTARRVAETGKWWIDCTEPGGLDRFGEGFKTTLRVRLVHSLVRRNLSGRQEWDAARWGLPLCQTDMAATYLGFSVVMLGGLRKLGVPVTGREARAVMHLWSYACWVMGVDEQWLAFNEQDGAVRLHHCLMTQSRPDWTSRELGAALAREPLERHFKRFQGPRRRLLYRQHLSVSRYFLDREKMGQLGLPAGVTPWYPLLTLVPRLLGYSAQRWLPGLEAWQRRRGRDAQHRALASMFGDGERAVTEPPL</sequence>
<dbReference type="PANTHER" id="PTHR37539">
    <property type="entry name" value="SECRETED PROTEIN-RELATED"/>
    <property type="match status" value="1"/>
</dbReference>
<dbReference type="InterPro" id="IPR037473">
    <property type="entry name" value="Lcp-like"/>
</dbReference>
<organism evidence="3 4">
    <name type="scientific">Alloalcanivorax venustensis ISO4</name>
    <dbReference type="NCBI Taxonomy" id="1177184"/>
    <lineage>
        <taxon>Bacteria</taxon>
        <taxon>Pseudomonadati</taxon>
        <taxon>Pseudomonadota</taxon>
        <taxon>Gammaproteobacteria</taxon>
        <taxon>Oceanospirillales</taxon>
        <taxon>Alcanivoracaceae</taxon>
        <taxon>Alloalcanivorax</taxon>
    </lineage>
</organism>
<name>A0ABS0AGN0_9GAMM</name>
<evidence type="ECO:0000313" key="4">
    <source>
        <dbReference type="Proteomes" id="UP000644441"/>
    </source>
</evidence>